<comment type="caution">
    <text evidence="1">The sequence shown here is derived from an EMBL/GenBank/DDBJ whole genome shotgun (WGS) entry which is preliminary data.</text>
</comment>
<sequence>MDVSLESKSLPSVSYSRKSYLQTTSQRLTRDKLVNLHGWRSLALPNVGPEYALWQILFASSHCIPDLLMAKDFQALVLHVSELPIALPKIPHNSPQSRIALISHSENDLHLTGFTFDEVQVVSLEDDSKDMVPMSFDQYSSTLYSGYTPSEEDAGHMAQLRQDRMDMIATGRILDTTPHGPHSTFDMFGVSMIDFDDMTLYDACTNAMDMINTGRILDASPPRP</sequence>
<dbReference type="Proteomes" id="UP000288805">
    <property type="component" value="Unassembled WGS sequence"/>
</dbReference>
<evidence type="ECO:0000313" key="2">
    <source>
        <dbReference type="Proteomes" id="UP000288805"/>
    </source>
</evidence>
<accession>A0A438IFR1</accession>
<organism evidence="1 2">
    <name type="scientific">Vitis vinifera</name>
    <name type="common">Grape</name>
    <dbReference type="NCBI Taxonomy" id="29760"/>
    <lineage>
        <taxon>Eukaryota</taxon>
        <taxon>Viridiplantae</taxon>
        <taxon>Streptophyta</taxon>
        <taxon>Embryophyta</taxon>
        <taxon>Tracheophyta</taxon>
        <taxon>Spermatophyta</taxon>
        <taxon>Magnoliopsida</taxon>
        <taxon>eudicotyledons</taxon>
        <taxon>Gunneridae</taxon>
        <taxon>Pentapetalae</taxon>
        <taxon>rosids</taxon>
        <taxon>Vitales</taxon>
        <taxon>Vitaceae</taxon>
        <taxon>Viteae</taxon>
        <taxon>Vitis</taxon>
    </lineage>
</organism>
<evidence type="ECO:0000313" key="1">
    <source>
        <dbReference type="EMBL" id="RVW95564.1"/>
    </source>
</evidence>
<gene>
    <name evidence="1" type="ORF">CK203_039095</name>
</gene>
<dbReference type="EMBL" id="QGNW01000113">
    <property type="protein sequence ID" value="RVW95564.1"/>
    <property type="molecule type" value="Genomic_DNA"/>
</dbReference>
<protein>
    <submittedName>
        <fullName evidence="1">Uncharacterized protein</fullName>
    </submittedName>
</protein>
<dbReference type="AlphaFoldDB" id="A0A438IFR1"/>
<name>A0A438IFR1_VITVI</name>
<proteinExistence type="predicted"/>
<reference evidence="1 2" key="1">
    <citation type="journal article" date="2018" name="PLoS Genet.">
        <title>Population sequencing reveals clonal diversity and ancestral inbreeding in the grapevine cultivar Chardonnay.</title>
        <authorList>
            <person name="Roach M.J."/>
            <person name="Johnson D.L."/>
            <person name="Bohlmann J."/>
            <person name="van Vuuren H.J."/>
            <person name="Jones S.J."/>
            <person name="Pretorius I.S."/>
            <person name="Schmidt S.A."/>
            <person name="Borneman A.R."/>
        </authorList>
    </citation>
    <scope>NUCLEOTIDE SEQUENCE [LARGE SCALE GENOMIC DNA]</scope>
    <source>
        <strain evidence="2">cv. Chardonnay</strain>
        <tissue evidence="1">Leaf</tissue>
    </source>
</reference>